<dbReference type="SUPFAM" id="SSF46689">
    <property type="entry name" value="Homeodomain-like"/>
    <property type="match status" value="2"/>
</dbReference>
<name>A0AA96LYY6_9BACL</name>
<keyword evidence="1" id="KW-0805">Transcription regulation</keyword>
<keyword evidence="3" id="KW-0010">Activator</keyword>
<evidence type="ECO:0000256" key="1">
    <source>
        <dbReference type="ARBA" id="ARBA00023015"/>
    </source>
</evidence>
<dbReference type="InterPro" id="IPR003313">
    <property type="entry name" value="AraC-bd"/>
</dbReference>
<dbReference type="Gene3D" id="1.10.10.60">
    <property type="entry name" value="Homeodomain-like"/>
    <property type="match status" value="2"/>
</dbReference>
<dbReference type="EMBL" id="CP130319">
    <property type="protein sequence ID" value="WNR47095.1"/>
    <property type="molecule type" value="Genomic_DNA"/>
</dbReference>
<accession>A0AA96LYY6</accession>
<protein>
    <submittedName>
        <fullName evidence="6">AraC family transcriptional regulator</fullName>
    </submittedName>
</protein>
<dbReference type="Pfam" id="PF12833">
    <property type="entry name" value="HTH_18"/>
    <property type="match status" value="1"/>
</dbReference>
<dbReference type="PROSITE" id="PS00041">
    <property type="entry name" value="HTH_ARAC_FAMILY_1"/>
    <property type="match status" value="1"/>
</dbReference>
<dbReference type="PRINTS" id="PR00032">
    <property type="entry name" value="HTHARAC"/>
</dbReference>
<dbReference type="SUPFAM" id="SSF51215">
    <property type="entry name" value="Regulatory protein AraC"/>
    <property type="match status" value="1"/>
</dbReference>
<organism evidence="6 7">
    <name type="scientific">Paenibacillus roseopurpureus</name>
    <dbReference type="NCBI Taxonomy" id="2918901"/>
    <lineage>
        <taxon>Bacteria</taxon>
        <taxon>Bacillati</taxon>
        <taxon>Bacillota</taxon>
        <taxon>Bacilli</taxon>
        <taxon>Bacillales</taxon>
        <taxon>Paenibacillaceae</taxon>
        <taxon>Paenibacillus</taxon>
    </lineage>
</organism>
<gene>
    <name evidence="6" type="ORF">MJB10_17295</name>
</gene>
<dbReference type="PANTHER" id="PTHR46796:SF7">
    <property type="entry name" value="ARAC FAMILY TRANSCRIPTIONAL REGULATOR"/>
    <property type="match status" value="1"/>
</dbReference>
<dbReference type="InterPro" id="IPR009057">
    <property type="entry name" value="Homeodomain-like_sf"/>
</dbReference>
<dbReference type="InterPro" id="IPR020449">
    <property type="entry name" value="Tscrpt_reg_AraC-type_HTH"/>
</dbReference>
<sequence>MEASPIYISRFFHHATTSPLPYFPIAVGIVQNEKNHRIHGNRYKAHIYNLHVVTKGRGWVHSTKGRIPIEPYYGFVYSEHQVQRYEADPDDPWEVMWLYFKGEGIEAIIREHILGSDPWLLTAECGRLILPLIEQLWALAQDTYVSDIPRISALLYQILQEINILTGQSGKTPTKLEHKLRQTADYIRANCSKQLTLQHLADYCALSSAYFSRTFHTLYGMPPLEYIALQRIELAKQLLMITDMPVKQIALEVGYFQASYFIERFRRITDMTPSEYRSGVYDKNAPEPADD</sequence>
<dbReference type="RefSeq" id="WP_314805701.1">
    <property type="nucleotide sequence ID" value="NZ_CP130319.1"/>
</dbReference>
<dbReference type="PROSITE" id="PS01124">
    <property type="entry name" value="HTH_ARAC_FAMILY_2"/>
    <property type="match status" value="1"/>
</dbReference>
<dbReference type="PANTHER" id="PTHR46796">
    <property type="entry name" value="HTH-TYPE TRANSCRIPTIONAL ACTIVATOR RHAS-RELATED"/>
    <property type="match status" value="1"/>
</dbReference>
<evidence type="ECO:0000313" key="6">
    <source>
        <dbReference type="EMBL" id="WNR47095.1"/>
    </source>
</evidence>
<evidence type="ECO:0000256" key="3">
    <source>
        <dbReference type="ARBA" id="ARBA00023159"/>
    </source>
</evidence>
<evidence type="ECO:0000256" key="4">
    <source>
        <dbReference type="ARBA" id="ARBA00023163"/>
    </source>
</evidence>
<dbReference type="InterPro" id="IPR018060">
    <property type="entry name" value="HTH_AraC"/>
</dbReference>
<evidence type="ECO:0000259" key="5">
    <source>
        <dbReference type="PROSITE" id="PS01124"/>
    </source>
</evidence>
<dbReference type="InterPro" id="IPR050204">
    <property type="entry name" value="AraC_XylS_family_regulators"/>
</dbReference>
<reference evidence="6" key="1">
    <citation type="submission" date="2022-02" db="EMBL/GenBank/DDBJ databases">
        <title>Paenibacillus sp. MBLB1832 Whole Genome Shotgun Sequencing.</title>
        <authorList>
            <person name="Hwang C.Y."/>
            <person name="Cho E.-S."/>
            <person name="Seo M.-J."/>
        </authorList>
    </citation>
    <scope>NUCLEOTIDE SEQUENCE</scope>
    <source>
        <strain evidence="6">MBLB1832</strain>
    </source>
</reference>
<evidence type="ECO:0000313" key="7">
    <source>
        <dbReference type="Proteomes" id="UP001304650"/>
    </source>
</evidence>
<dbReference type="AlphaFoldDB" id="A0AA96LYY6"/>
<dbReference type="GO" id="GO:0003700">
    <property type="term" value="F:DNA-binding transcription factor activity"/>
    <property type="evidence" value="ECO:0007669"/>
    <property type="project" value="InterPro"/>
</dbReference>
<dbReference type="GO" id="GO:0043565">
    <property type="term" value="F:sequence-specific DNA binding"/>
    <property type="evidence" value="ECO:0007669"/>
    <property type="project" value="InterPro"/>
</dbReference>
<feature type="domain" description="HTH araC/xylS-type" evidence="5">
    <location>
        <begin position="181"/>
        <end position="279"/>
    </location>
</feature>
<dbReference type="Proteomes" id="UP001304650">
    <property type="component" value="Chromosome"/>
</dbReference>
<evidence type="ECO:0000256" key="2">
    <source>
        <dbReference type="ARBA" id="ARBA00023125"/>
    </source>
</evidence>
<dbReference type="InterPro" id="IPR018062">
    <property type="entry name" value="HTH_AraC-typ_CS"/>
</dbReference>
<dbReference type="InterPro" id="IPR037923">
    <property type="entry name" value="HTH-like"/>
</dbReference>
<keyword evidence="2" id="KW-0238">DNA-binding</keyword>
<dbReference type="SMART" id="SM00342">
    <property type="entry name" value="HTH_ARAC"/>
    <property type="match status" value="1"/>
</dbReference>
<proteinExistence type="predicted"/>
<keyword evidence="7" id="KW-1185">Reference proteome</keyword>
<keyword evidence="4" id="KW-0804">Transcription</keyword>
<dbReference type="Pfam" id="PF02311">
    <property type="entry name" value="AraC_binding"/>
    <property type="match status" value="1"/>
</dbReference>
<dbReference type="KEGG" id="proo:MJB10_17295"/>